<proteinExistence type="predicted"/>
<name>D2QY43_PIRSD</name>
<dbReference type="EMBL" id="CP001848">
    <property type="protein sequence ID" value="ADB16257.1"/>
    <property type="molecule type" value="Genomic_DNA"/>
</dbReference>
<dbReference type="Proteomes" id="UP000001887">
    <property type="component" value="Chromosome"/>
</dbReference>
<dbReference type="InterPro" id="IPR051397">
    <property type="entry name" value="Zn-ADH-like_protein"/>
</dbReference>
<dbReference type="OrthoDB" id="9782155at2"/>
<protein>
    <submittedName>
        <fullName evidence="2">Quinone oxidoreductase, YhdH/YhfP family</fullName>
    </submittedName>
</protein>
<dbReference type="InterPro" id="IPR036291">
    <property type="entry name" value="NAD(P)-bd_dom_sf"/>
</dbReference>
<dbReference type="AlphaFoldDB" id="D2QY43"/>
<dbReference type="InterPro" id="IPR013149">
    <property type="entry name" value="ADH-like_C"/>
</dbReference>
<dbReference type="NCBIfam" id="TIGR02823">
    <property type="entry name" value="oxido_YhdH"/>
    <property type="match status" value="1"/>
</dbReference>
<dbReference type="Gene3D" id="3.90.180.10">
    <property type="entry name" value="Medium-chain alcohol dehydrogenases, catalytic domain"/>
    <property type="match status" value="1"/>
</dbReference>
<evidence type="ECO:0000313" key="2">
    <source>
        <dbReference type="EMBL" id="ADB16257.1"/>
    </source>
</evidence>
<dbReference type="eggNOG" id="COG0604">
    <property type="taxonomic scope" value="Bacteria"/>
</dbReference>
<reference evidence="2 3" key="1">
    <citation type="journal article" date="2009" name="Stand. Genomic Sci.">
        <title>Complete genome sequence of Pirellula staleyi type strain (ATCC 27377).</title>
        <authorList>
            <person name="Clum A."/>
            <person name="Tindall B.J."/>
            <person name="Sikorski J."/>
            <person name="Ivanova N."/>
            <person name="Mavrommatis K."/>
            <person name="Lucas S."/>
            <person name="Glavina del Rio T."/>
            <person name="Nolan M."/>
            <person name="Chen F."/>
            <person name="Tice H."/>
            <person name="Pitluck S."/>
            <person name="Cheng J.F."/>
            <person name="Chertkov O."/>
            <person name="Brettin T."/>
            <person name="Han C."/>
            <person name="Detter J.C."/>
            <person name="Kuske C."/>
            <person name="Bruce D."/>
            <person name="Goodwin L."/>
            <person name="Ovchinikova G."/>
            <person name="Pati A."/>
            <person name="Mikhailova N."/>
            <person name="Chen A."/>
            <person name="Palaniappan K."/>
            <person name="Land M."/>
            <person name="Hauser L."/>
            <person name="Chang Y.J."/>
            <person name="Jeffries C.D."/>
            <person name="Chain P."/>
            <person name="Rohde M."/>
            <person name="Goker M."/>
            <person name="Bristow J."/>
            <person name="Eisen J.A."/>
            <person name="Markowitz V."/>
            <person name="Hugenholtz P."/>
            <person name="Kyrpides N.C."/>
            <person name="Klenk H.P."/>
            <person name="Lapidus A."/>
        </authorList>
    </citation>
    <scope>NUCLEOTIDE SEQUENCE [LARGE SCALE GENOMIC DNA]</scope>
    <source>
        <strain evidence="3">ATCC 27377 / DSM 6068 / ICPB 4128</strain>
    </source>
</reference>
<dbReference type="InterPro" id="IPR011032">
    <property type="entry name" value="GroES-like_sf"/>
</dbReference>
<dbReference type="Pfam" id="PF00107">
    <property type="entry name" value="ADH_zinc_N"/>
    <property type="match status" value="1"/>
</dbReference>
<evidence type="ECO:0000259" key="1">
    <source>
        <dbReference type="SMART" id="SM00829"/>
    </source>
</evidence>
<dbReference type="GO" id="GO:0043957">
    <property type="term" value="F:acryloyl-CoA reductase (NADPH) activity"/>
    <property type="evidence" value="ECO:0007669"/>
    <property type="project" value="TreeGrafter"/>
</dbReference>
<dbReference type="CDD" id="cd05280">
    <property type="entry name" value="MDR_yhdh_yhfp"/>
    <property type="match status" value="1"/>
</dbReference>
<organism evidence="2 3">
    <name type="scientific">Pirellula staleyi (strain ATCC 27377 / DSM 6068 / ICPB 4128)</name>
    <name type="common">Pirella staleyi</name>
    <dbReference type="NCBI Taxonomy" id="530564"/>
    <lineage>
        <taxon>Bacteria</taxon>
        <taxon>Pseudomonadati</taxon>
        <taxon>Planctomycetota</taxon>
        <taxon>Planctomycetia</taxon>
        <taxon>Pirellulales</taxon>
        <taxon>Pirellulaceae</taxon>
        <taxon>Pirellula</taxon>
    </lineage>
</organism>
<dbReference type="PANTHER" id="PTHR43677:SF1">
    <property type="entry name" value="ACRYLYL-COA REDUCTASE ACUI-RELATED"/>
    <property type="match status" value="1"/>
</dbReference>
<dbReference type="Gene3D" id="3.40.50.720">
    <property type="entry name" value="NAD(P)-binding Rossmann-like Domain"/>
    <property type="match status" value="1"/>
</dbReference>
<feature type="domain" description="Enoyl reductase (ER)" evidence="1">
    <location>
        <begin position="24"/>
        <end position="331"/>
    </location>
</feature>
<dbReference type="SMART" id="SM00829">
    <property type="entry name" value="PKS_ER"/>
    <property type="match status" value="1"/>
</dbReference>
<gene>
    <name evidence="2" type="ordered locus">Psta_1582</name>
</gene>
<dbReference type="SUPFAM" id="SSF50129">
    <property type="entry name" value="GroES-like"/>
    <property type="match status" value="1"/>
</dbReference>
<dbReference type="KEGG" id="psl:Psta_1582"/>
<dbReference type="Pfam" id="PF08240">
    <property type="entry name" value="ADH_N"/>
    <property type="match status" value="1"/>
</dbReference>
<accession>D2QY43</accession>
<dbReference type="PANTHER" id="PTHR43677">
    <property type="entry name" value="SHORT-CHAIN DEHYDROGENASE/REDUCTASE"/>
    <property type="match status" value="1"/>
</dbReference>
<dbReference type="InterPro" id="IPR014188">
    <property type="entry name" value="Acrylyl-CoA_reductase_AcuI"/>
</dbReference>
<keyword evidence="3" id="KW-1185">Reference proteome</keyword>
<evidence type="ECO:0000313" key="3">
    <source>
        <dbReference type="Proteomes" id="UP000001887"/>
    </source>
</evidence>
<dbReference type="HOGENOM" id="CLU_026673_26_3_0"/>
<dbReference type="InterPro" id="IPR020843">
    <property type="entry name" value="ER"/>
</dbReference>
<dbReference type="SUPFAM" id="SSF51735">
    <property type="entry name" value="NAD(P)-binding Rossmann-fold domains"/>
    <property type="match status" value="1"/>
</dbReference>
<dbReference type="InterPro" id="IPR013154">
    <property type="entry name" value="ADH-like_N"/>
</dbReference>
<dbReference type="STRING" id="530564.Psta_1582"/>
<sequence length="335" mass="35208">MSFENNKFRAFWVDKDATGQIVRGVRDLTLNDLPTGDVVIRARYSSLNFKDALAATATPGIIRTLPHVPGIDVAGVVESSVDPRYAPGDSVIVTGYELGAPRFGGWSQLVRVPADWIVPLPTPLTLRETMILGTAGFTAAQCVLAIESGGVAPSAGDVLVTGATGGVGTIAVKLLAAHGYRVVAMTGKSHEAEKLRQLGAAEVIPREAVADSSGRTLLAGRWGAVVDTVGGETLATVIRQTKNYGVVAACGLVGGSELPLSVHPFILRGVQLAGIASALLPYDRRLKIWERLSGPWKLSDLESLTSVVTLDTLEPAIQTILQGNVSGRTLVDLQT</sequence>